<gene>
    <name evidence="5" type="ORF">AFUB_025260</name>
</gene>
<evidence type="ECO:0000313" key="6">
    <source>
        <dbReference type="Proteomes" id="UP000001699"/>
    </source>
</evidence>
<keyword evidence="1" id="KW-0285">Flavoprotein</keyword>
<dbReference type="GO" id="GO:0004499">
    <property type="term" value="F:N,N-dimethylaniline monooxygenase activity"/>
    <property type="evidence" value="ECO:0007669"/>
    <property type="project" value="InterPro"/>
</dbReference>
<keyword evidence="2" id="KW-0274">FAD</keyword>
<dbReference type="GO" id="GO:0050660">
    <property type="term" value="F:flavin adenine dinucleotide binding"/>
    <property type="evidence" value="ECO:0007669"/>
    <property type="project" value="InterPro"/>
</dbReference>
<dbReference type="EMBL" id="DS499595">
    <property type="protein sequence ID" value="EDP54470.1"/>
    <property type="molecule type" value="Genomic_DNA"/>
</dbReference>
<evidence type="ECO:0000256" key="4">
    <source>
        <dbReference type="ARBA" id="ARBA00023002"/>
    </source>
</evidence>
<dbReference type="InterPro" id="IPR050775">
    <property type="entry name" value="FAD-binding_Monooxygenases"/>
</dbReference>
<dbReference type="Proteomes" id="UP000001699">
    <property type="component" value="Unassembled WGS sequence"/>
</dbReference>
<dbReference type="AlphaFoldDB" id="B0XRY4"/>
<dbReference type="Pfam" id="PF00743">
    <property type="entry name" value="FMO-like"/>
    <property type="match status" value="1"/>
</dbReference>
<keyword evidence="6" id="KW-1185">Reference proteome</keyword>
<dbReference type="VEuPathDB" id="FungiDB:AFUB_025260"/>
<evidence type="ECO:0000313" key="5">
    <source>
        <dbReference type="EMBL" id="EDP54470.1"/>
    </source>
</evidence>
<dbReference type="InterPro" id="IPR020946">
    <property type="entry name" value="Flavin_mOase-like"/>
</dbReference>
<evidence type="ECO:0000256" key="2">
    <source>
        <dbReference type="ARBA" id="ARBA00022827"/>
    </source>
</evidence>
<dbReference type="PhylomeDB" id="B0XRY4"/>
<dbReference type="Gene3D" id="3.50.50.60">
    <property type="entry name" value="FAD/NAD(P)-binding domain"/>
    <property type="match status" value="2"/>
</dbReference>
<organism evidence="5 6">
    <name type="scientific">Aspergillus fumigatus (strain CBS 144.89 / FGSC A1163 / CEA10)</name>
    <name type="common">Neosartorya fumigata</name>
    <dbReference type="NCBI Taxonomy" id="451804"/>
    <lineage>
        <taxon>Eukaryota</taxon>
        <taxon>Fungi</taxon>
        <taxon>Dikarya</taxon>
        <taxon>Ascomycota</taxon>
        <taxon>Pezizomycotina</taxon>
        <taxon>Eurotiomycetes</taxon>
        <taxon>Eurotiomycetidae</taxon>
        <taxon>Eurotiales</taxon>
        <taxon>Aspergillaceae</taxon>
        <taxon>Aspergillus</taxon>
        <taxon>Aspergillus subgen. Fumigati</taxon>
    </lineage>
</organism>
<dbReference type="InterPro" id="IPR036188">
    <property type="entry name" value="FAD/NAD-bd_sf"/>
</dbReference>
<reference evidence="5 6" key="1">
    <citation type="journal article" date="2008" name="PLoS Genet.">
        <title>Genomic islands in the pathogenic filamentous fungus Aspergillus fumigatus.</title>
        <authorList>
            <person name="Fedorova N.D."/>
            <person name="Khaldi N."/>
            <person name="Joardar V.S."/>
            <person name="Maiti R."/>
            <person name="Amedeo P."/>
            <person name="Anderson M.J."/>
            <person name="Crabtree J."/>
            <person name="Silva J.C."/>
            <person name="Badger J.H."/>
            <person name="Albarraq A."/>
            <person name="Angiuoli S."/>
            <person name="Bussey H."/>
            <person name="Bowyer P."/>
            <person name="Cotty P.J."/>
            <person name="Dyer P.S."/>
            <person name="Egan A."/>
            <person name="Galens K."/>
            <person name="Fraser-Liggett C.M."/>
            <person name="Haas B.J."/>
            <person name="Inman J.M."/>
            <person name="Kent R."/>
            <person name="Lemieux S."/>
            <person name="Malavazi I."/>
            <person name="Orvis J."/>
            <person name="Roemer T."/>
            <person name="Ronning C.M."/>
            <person name="Sundaram J.P."/>
            <person name="Sutton G."/>
            <person name="Turner G."/>
            <person name="Venter J.C."/>
            <person name="White O.R."/>
            <person name="Whitty B.R."/>
            <person name="Youngman P."/>
            <person name="Wolfe K.H."/>
            <person name="Goldman G.H."/>
            <person name="Wortman J.R."/>
            <person name="Jiang B."/>
            <person name="Denning D.W."/>
            <person name="Nierman W.C."/>
        </authorList>
    </citation>
    <scope>NUCLEOTIDE SEQUENCE [LARGE SCALE GENOMIC DNA]</scope>
    <source>
        <strain evidence="6">CBS 144.89 / FGSC A1163 / CEA10</strain>
    </source>
</reference>
<dbReference type="PANTHER" id="PTHR43098:SF5">
    <property type="entry name" value="DUAL-FUNCTIONAL MONOOXYGENASE_METHYLTRANSFERASE PSOF"/>
    <property type="match status" value="1"/>
</dbReference>
<protein>
    <submittedName>
        <fullName evidence="5">Cyclohexanone monooxygenase, putative</fullName>
    </submittedName>
</protein>
<dbReference type="HOGENOM" id="CLU_006937_8_1_1"/>
<sequence>MRCIPCPDEGFLHIHGIPVVQRPLQVGDRKTNISVRVPVLDSDPPSSSPPLSKVHTSTMSEHYLDALVVGTGFSGIYALQSLLKLNLKVKAIDAASDVGGTWYWSRYPGAMSDSWSHLYRYSFDYEYPLYRRYVSQPEMLAYLRHVVEKYDLRGHMQFNTDMTSAVWDEGTSTWRVSCKTGDVFHVRYLLTALGLLTKANYPDLPGLQTFRGEIRHTSAWDTDLDLKGKRVGLVGVGSSGVQLVPAVADTVQSLHVFIRRPQFCVPSGDRALTAEEREAIFRDFPQIWSEARTSRVAIGFPELSREAMALCPADREAAFERLWEAGSGLQFLFGGFTDLLTDPVANEEACKFIRRKIKAIVKDPQKRKVLTPDEPYARRPLCANGFYEQFNRDNVFAVDIRAHPIVKIEAEGIRTADGKLHELDVIIFATGYDAMDGAYVRVDIQGRKSGETLRDFWKAKGPATYLGIFVPGFPNLMMINGPQTPFANIPPVSEENVNFIVDLIKRAEEISQRMNRPCLVEATEEAQRKWGEHCDEIANSTLLKQVPQWLFGNNVPGKKVSTLFYFGGVGRFRALIADIKATGFTGFKEPLSRKSEPRPLL</sequence>
<evidence type="ECO:0000256" key="1">
    <source>
        <dbReference type="ARBA" id="ARBA00022630"/>
    </source>
</evidence>
<keyword evidence="3" id="KW-0521">NADP</keyword>
<dbReference type="SUPFAM" id="SSF51905">
    <property type="entry name" value="FAD/NAD(P)-binding domain"/>
    <property type="match status" value="2"/>
</dbReference>
<name>B0XRY4_ASPFC</name>
<dbReference type="GO" id="GO:0050661">
    <property type="term" value="F:NADP binding"/>
    <property type="evidence" value="ECO:0007669"/>
    <property type="project" value="InterPro"/>
</dbReference>
<keyword evidence="5" id="KW-0503">Monooxygenase</keyword>
<evidence type="ECO:0000256" key="3">
    <source>
        <dbReference type="ARBA" id="ARBA00022857"/>
    </source>
</evidence>
<dbReference type="PANTHER" id="PTHR43098">
    <property type="entry name" value="L-ORNITHINE N(5)-MONOOXYGENASE-RELATED"/>
    <property type="match status" value="1"/>
</dbReference>
<proteinExistence type="predicted"/>
<accession>B0XRY4</accession>
<keyword evidence="4" id="KW-0560">Oxidoreductase</keyword>
<dbReference type="OrthoDB" id="66881at2759"/>